<evidence type="ECO:0000313" key="1">
    <source>
        <dbReference type="EMBL" id="KAI3769123.1"/>
    </source>
</evidence>
<reference evidence="2" key="1">
    <citation type="journal article" date="2022" name="Mol. Ecol. Resour.">
        <title>The genomes of chicory, endive, great burdock and yacon provide insights into Asteraceae palaeo-polyploidization history and plant inulin production.</title>
        <authorList>
            <person name="Fan W."/>
            <person name="Wang S."/>
            <person name="Wang H."/>
            <person name="Wang A."/>
            <person name="Jiang F."/>
            <person name="Liu H."/>
            <person name="Zhao H."/>
            <person name="Xu D."/>
            <person name="Zhang Y."/>
        </authorList>
    </citation>
    <scope>NUCLEOTIDE SEQUENCE [LARGE SCALE GENOMIC DNA]</scope>
    <source>
        <strain evidence="2">cv. Niubang</strain>
    </source>
</reference>
<evidence type="ECO:0000313" key="2">
    <source>
        <dbReference type="Proteomes" id="UP001055879"/>
    </source>
</evidence>
<organism evidence="1 2">
    <name type="scientific">Arctium lappa</name>
    <name type="common">Greater burdock</name>
    <name type="synonym">Lappa major</name>
    <dbReference type="NCBI Taxonomy" id="4217"/>
    <lineage>
        <taxon>Eukaryota</taxon>
        <taxon>Viridiplantae</taxon>
        <taxon>Streptophyta</taxon>
        <taxon>Embryophyta</taxon>
        <taxon>Tracheophyta</taxon>
        <taxon>Spermatophyta</taxon>
        <taxon>Magnoliopsida</taxon>
        <taxon>eudicotyledons</taxon>
        <taxon>Gunneridae</taxon>
        <taxon>Pentapetalae</taxon>
        <taxon>asterids</taxon>
        <taxon>campanulids</taxon>
        <taxon>Asterales</taxon>
        <taxon>Asteraceae</taxon>
        <taxon>Carduoideae</taxon>
        <taxon>Cardueae</taxon>
        <taxon>Arctiinae</taxon>
        <taxon>Arctium</taxon>
    </lineage>
</organism>
<comment type="caution">
    <text evidence="1">The sequence shown here is derived from an EMBL/GenBank/DDBJ whole genome shotgun (WGS) entry which is preliminary data.</text>
</comment>
<accession>A0ACB9FDX7</accession>
<reference evidence="1 2" key="2">
    <citation type="journal article" date="2022" name="Mol. Ecol. Resour.">
        <title>The genomes of chicory, endive, great burdock and yacon provide insights into Asteraceae paleo-polyploidization history and plant inulin production.</title>
        <authorList>
            <person name="Fan W."/>
            <person name="Wang S."/>
            <person name="Wang H."/>
            <person name="Wang A."/>
            <person name="Jiang F."/>
            <person name="Liu H."/>
            <person name="Zhao H."/>
            <person name="Xu D."/>
            <person name="Zhang Y."/>
        </authorList>
    </citation>
    <scope>NUCLEOTIDE SEQUENCE [LARGE SCALE GENOMIC DNA]</scope>
    <source>
        <strain evidence="2">cv. Niubang</strain>
    </source>
</reference>
<gene>
    <name evidence="1" type="ORF">L6452_00223</name>
</gene>
<proteinExistence type="predicted"/>
<sequence length="112" mass="12570">MREYLCFWRDLQFANAVKEEESNSFLSVSSDDLRASPSTQGRNMTDGGQVDIGSGKEQTVVINKEAYAFSDLRRDINRWILVLTQFSNQTALDLSSVITVLLPIFVSVSAFL</sequence>
<dbReference type="EMBL" id="CM042047">
    <property type="protein sequence ID" value="KAI3769123.1"/>
    <property type="molecule type" value="Genomic_DNA"/>
</dbReference>
<dbReference type="Proteomes" id="UP001055879">
    <property type="component" value="Linkage Group LG01"/>
</dbReference>
<name>A0ACB9FDX7_ARCLA</name>
<keyword evidence="2" id="KW-1185">Reference proteome</keyword>
<protein>
    <submittedName>
        <fullName evidence="1">Uncharacterized protein</fullName>
    </submittedName>
</protein>